<evidence type="ECO:0000259" key="1">
    <source>
        <dbReference type="Pfam" id="PF12706"/>
    </source>
</evidence>
<dbReference type="InterPro" id="IPR001279">
    <property type="entry name" value="Metallo-B-lactamas"/>
</dbReference>
<name>A0A5C3QNF8_9AGAR</name>
<dbReference type="CDD" id="cd16279">
    <property type="entry name" value="metallo-hydrolase-like_MBL-fold"/>
    <property type="match status" value="1"/>
</dbReference>
<feature type="domain" description="Metallo-beta-lactamase" evidence="1">
    <location>
        <begin position="71"/>
        <end position="211"/>
    </location>
</feature>
<evidence type="ECO:0000313" key="3">
    <source>
        <dbReference type="Proteomes" id="UP000305067"/>
    </source>
</evidence>
<protein>
    <submittedName>
        <fullName evidence="2">Beta-lactamase-like protein</fullName>
    </submittedName>
</protein>
<dbReference type="AlphaFoldDB" id="A0A5C3QNF8"/>
<dbReference type="Proteomes" id="UP000305067">
    <property type="component" value="Unassembled WGS sequence"/>
</dbReference>
<dbReference type="EMBL" id="ML178820">
    <property type="protein sequence ID" value="TFL03515.1"/>
    <property type="molecule type" value="Genomic_DNA"/>
</dbReference>
<keyword evidence="3" id="KW-1185">Reference proteome</keyword>
<dbReference type="PANTHER" id="PTHR42663">
    <property type="entry name" value="HYDROLASE C777.06C-RELATED-RELATED"/>
    <property type="match status" value="1"/>
</dbReference>
<gene>
    <name evidence="2" type="ORF">BDV98DRAFT_387459</name>
</gene>
<sequence>MPSKPKRPLELIFLGTGTSSSLPHVECLTARPNDKKCRVCLSTLKPEGKHNIRRNTGAVIRTEGKDGKMKTIVIDVGKNFQASALEWFPKHGLRVIDAVLITHPHADAMFGLDDLRVWTLRGAIQPHIDLYCSRNTYVEVQRSFPYLVSREFASGGGDVRAWFSGRVGFVIDVAAFKVPEFKWHVIEDGVPFELADTGIEVTPFSVHHGRYFSMLPPPGCAPTPGAGTPAMKPDELPLLTDSLSLDPKKSAPEETIHPYLCFGFKIQDTVLYMSDVSHIPDEAWAVIEGQRTEEQIDPSSTPTPSKKISVLVVDCLRLISHTSHFGIAEAVTAARRVGALRTYWTGFAHDIGHDEYVTIGEALDGRPRDAPPLKELTAMESKGFKVVPEGSPLWVRPAHDGLRITVQKSAGGVEVRDDTYDTSSC</sequence>
<dbReference type="Gene3D" id="3.60.15.10">
    <property type="entry name" value="Ribonuclease Z/Hydroxyacylglutathione hydrolase-like"/>
    <property type="match status" value="1"/>
</dbReference>
<dbReference type="Pfam" id="PF12706">
    <property type="entry name" value="Lactamase_B_2"/>
    <property type="match status" value="1"/>
</dbReference>
<dbReference type="OrthoDB" id="341300at2759"/>
<evidence type="ECO:0000313" key="2">
    <source>
        <dbReference type="EMBL" id="TFL03515.1"/>
    </source>
</evidence>
<dbReference type="STRING" id="1884261.A0A5C3QNF8"/>
<organism evidence="2 3">
    <name type="scientific">Pterulicium gracile</name>
    <dbReference type="NCBI Taxonomy" id="1884261"/>
    <lineage>
        <taxon>Eukaryota</taxon>
        <taxon>Fungi</taxon>
        <taxon>Dikarya</taxon>
        <taxon>Basidiomycota</taxon>
        <taxon>Agaricomycotina</taxon>
        <taxon>Agaricomycetes</taxon>
        <taxon>Agaricomycetidae</taxon>
        <taxon>Agaricales</taxon>
        <taxon>Pleurotineae</taxon>
        <taxon>Pterulaceae</taxon>
        <taxon>Pterulicium</taxon>
    </lineage>
</organism>
<accession>A0A5C3QNF8</accession>
<reference evidence="2 3" key="1">
    <citation type="journal article" date="2019" name="Nat. Ecol. Evol.">
        <title>Megaphylogeny resolves global patterns of mushroom evolution.</title>
        <authorList>
            <person name="Varga T."/>
            <person name="Krizsan K."/>
            <person name="Foldi C."/>
            <person name="Dima B."/>
            <person name="Sanchez-Garcia M."/>
            <person name="Sanchez-Ramirez S."/>
            <person name="Szollosi G.J."/>
            <person name="Szarkandi J.G."/>
            <person name="Papp V."/>
            <person name="Albert L."/>
            <person name="Andreopoulos W."/>
            <person name="Angelini C."/>
            <person name="Antonin V."/>
            <person name="Barry K.W."/>
            <person name="Bougher N.L."/>
            <person name="Buchanan P."/>
            <person name="Buyck B."/>
            <person name="Bense V."/>
            <person name="Catcheside P."/>
            <person name="Chovatia M."/>
            <person name="Cooper J."/>
            <person name="Damon W."/>
            <person name="Desjardin D."/>
            <person name="Finy P."/>
            <person name="Geml J."/>
            <person name="Haridas S."/>
            <person name="Hughes K."/>
            <person name="Justo A."/>
            <person name="Karasinski D."/>
            <person name="Kautmanova I."/>
            <person name="Kiss B."/>
            <person name="Kocsube S."/>
            <person name="Kotiranta H."/>
            <person name="LaButti K.M."/>
            <person name="Lechner B.E."/>
            <person name="Liimatainen K."/>
            <person name="Lipzen A."/>
            <person name="Lukacs Z."/>
            <person name="Mihaltcheva S."/>
            <person name="Morgado L.N."/>
            <person name="Niskanen T."/>
            <person name="Noordeloos M.E."/>
            <person name="Ohm R.A."/>
            <person name="Ortiz-Santana B."/>
            <person name="Ovrebo C."/>
            <person name="Racz N."/>
            <person name="Riley R."/>
            <person name="Savchenko A."/>
            <person name="Shiryaev A."/>
            <person name="Soop K."/>
            <person name="Spirin V."/>
            <person name="Szebenyi C."/>
            <person name="Tomsovsky M."/>
            <person name="Tulloss R.E."/>
            <person name="Uehling J."/>
            <person name="Grigoriev I.V."/>
            <person name="Vagvolgyi C."/>
            <person name="Papp T."/>
            <person name="Martin F.M."/>
            <person name="Miettinen O."/>
            <person name="Hibbett D.S."/>
            <person name="Nagy L.G."/>
        </authorList>
    </citation>
    <scope>NUCLEOTIDE SEQUENCE [LARGE SCALE GENOMIC DNA]</scope>
    <source>
        <strain evidence="2 3">CBS 309.79</strain>
    </source>
</reference>
<proteinExistence type="predicted"/>
<dbReference type="InterPro" id="IPR036866">
    <property type="entry name" value="RibonucZ/Hydroxyglut_hydro"/>
</dbReference>
<dbReference type="SUPFAM" id="SSF56281">
    <property type="entry name" value="Metallo-hydrolase/oxidoreductase"/>
    <property type="match status" value="1"/>
</dbReference>
<dbReference type="PANTHER" id="PTHR42663:SF6">
    <property type="entry name" value="HYDROLASE C777.06C-RELATED"/>
    <property type="match status" value="1"/>
</dbReference>